<keyword evidence="3" id="KW-1185">Reference proteome</keyword>
<protein>
    <submittedName>
        <fullName evidence="2">Uncharacterized protein</fullName>
    </submittedName>
</protein>
<dbReference type="RefSeq" id="WP_343796444.1">
    <property type="nucleotide sequence ID" value="NZ_BAAAGF010000001.1"/>
</dbReference>
<evidence type="ECO:0000256" key="1">
    <source>
        <dbReference type="SAM" id="Coils"/>
    </source>
</evidence>
<dbReference type="Proteomes" id="UP001500736">
    <property type="component" value="Unassembled WGS sequence"/>
</dbReference>
<feature type="coiled-coil region" evidence="1">
    <location>
        <begin position="11"/>
        <end position="38"/>
    </location>
</feature>
<name>A0ABP3UTJ4_9FLAO</name>
<gene>
    <name evidence="2" type="ORF">GCM10009431_11000</name>
</gene>
<reference evidence="3" key="1">
    <citation type="journal article" date="2019" name="Int. J. Syst. Evol. Microbiol.">
        <title>The Global Catalogue of Microorganisms (GCM) 10K type strain sequencing project: providing services to taxonomists for standard genome sequencing and annotation.</title>
        <authorList>
            <consortium name="The Broad Institute Genomics Platform"/>
            <consortium name="The Broad Institute Genome Sequencing Center for Infectious Disease"/>
            <person name="Wu L."/>
            <person name="Ma J."/>
        </authorList>
    </citation>
    <scope>NUCLEOTIDE SEQUENCE [LARGE SCALE GENOMIC DNA]</scope>
    <source>
        <strain evidence="3">JCM 15976</strain>
    </source>
</reference>
<sequence length="159" mass="18524">MKTIDFSNIGLKNSLDVYKKLERDRENLKEALIQQKQNLLYDYIINLYTYGYHIKDWLKKEDYIGVEEFINNNPELRVCADLCNGSKHKILTSIRSSEDPVQSVDASTITSDSVSYTADSTVPVNSQTFNIRLESGKNYEIMYFANKIVELWNKFIFQN</sequence>
<keyword evidence="1" id="KW-0175">Coiled coil</keyword>
<organism evidence="2 3">
    <name type="scientific">Gaetbulibacter jejuensis</name>
    <dbReference type="NCBI Taxonomy" id="584607"/>
    <lineage>
        <taxon>Bacteria</taxon>
        <taxon>Pseudomonadati</taxon>
        <taxon>Bacteroidota</taxon>
        <taxon>Flavobacteriia</taxon>
        <taxon>Flavobacteriales</taxon>
        <taxon>Flavobacteriaceae</taxon>
        <taxon>Gaetbulibacter</taxon>
    </lineage>
</organism>
<evidence type="ECO:0000313" key="2">
    <source>
        <dbReference type="EMBL" id="GAA0740636.1"/>
    </source>
</evidence>
<dbReference type="EMBL" id="BAAAGF010000001">
    <property type="protein sequence ID" value="GAA0740636.1"/>
    <property type="molecule type" value="Genomic_DNA"/>
</dbReference>
<evidence type="ECO:0000313" key="3">
    <source>
        <dbReference type="Proteomes" id="UP001500736"/>
    </source>
</evidence>
<proteinExistence type="predicted"/>
<accession>A0ABP3UTJ4</accession>
<comment type="caution">
    <text evidence="2">The sequence shown here is derived from an EMBL/GenBank/DDBJ whole genome shotgun (WGS) entry which is preliminary data.</text>
</comment>